<dbReference type="EMBL" id="JAUOQI010000007">
    <property type="protein sequence ID" value="MDO6578167.1"/>
    <property type="molecule type" value="Genomic_DNA"/>
</dbReference>
<dbReference type="Gene3D" id="2.130.10.10">
    <property type="entry name" value="YVTN repeat-like/Quinoprotein amine dehydrogenase"/>
    <property type="match status" value="2"/>
</dbReference>
<dbReference type="Gene3D" id="3.30.565.10">
    <property type="entry name" value="Histidine kinase-like ATPase, C-terminal domain"/>
    <property type="match status" value="1"/>
</dbReference>
<dbReference type="PROSITE" id="PS50109">
    <property type="entry name" value="HIS_KIN"/>
    <property type="match status" value="1"/>
</dbReference>
<organism evidence="13 15">
    <name type="scientific">Alteromonas stellipolaris</name>
    <dbReference type="NCBI Taxonomy" id="233316"/>
    <lineage>
        <taxon>Bacteria</taxon>
        <taxon>Pseudomonadati</taxon>
        <taxon>Pseudomonadota</taxon>
        <taxon>Gammaproteobacteria</taxon>
        <taxon>Alteromonadales</taxon>
        <taxon>Alteromonadaceae</taxon>
        <taxon>Alteromonas/Salinimonas group</taxon>
        <taxon>Alteromonas</taxon>
    </lineage>
</organism>
<feature type="modified residue" description="4-aspartylphosphate" evidence="7">
    <location>
        <position position="1079"/>
    </location>
</feature>
<keyword evidence="14" id="KW-1185">Reference proteome</keyword>
<gene>
    <name evidence="12" type="ORF">AVL57_02865</name>
    <name evidence="13" type="ORF">Q4527_12230</name>
</gene>
<dbReference type="Gene3D" id="2.60.40.10">
    <property type="entry name" value="Immunoglobulins"/>
    <property type="match status" value="1"/>
</dbReference>
<dbReference type="GO" id="GO:0003700">
    <property type="term" value="F:DNA-binding transcription factor activity"/>
    <property type="evidence" value="ECO:0007669"/>
    <property type="project" value="InterPro"/>
</dbReference>
<evidence type="ECO:0000256" key="4">
    <source>
        <dbReference type="ARBA" id="ARBA00023015"/>
    </source>
</evidence>
<evidence type="ECO:0000256" key="3">
    <source>
        <dbReference type="ARBA" id="ARBA00022553"/>
    </source>
</evidence>
<dbReference type="Proteomes" id="UP001170717">
    <property type="component" value="Unassembled WGS sequence"/>
</dbReference>
<dbReference type="SMART" id="SM00388">
    <property type="entry name" value="HisKA"/>
    <property type="match status" value="1"/>
</dbReference>
<dbReference type="GO" id="GO:0043565">
    <property type="term" value="F:sequence-specific DNA binding"/>
    <property type="evidence" value="ECO:0007669"/>
    <property type="project" value="InterPro"/>
</dbReference>
<evidence type="ECO:0000256" key="8">
    <source>
        <dbReference type="SAM" id="Phobius"/>
    </source>
</evidence>
<dbReference type="PROSITE" id="PS00041">
    <property type="entry name" value="HTH_ARAC_FAMILY_1"/>
    <property type="match status" value="1"/>
</dbReference>
<evidence type="ECO:0000313" key="15">
    <source>
        <dbReference type="Proteomes" id="UP001170717"/>
    </source>
</evidence>
<dbReference type="Pfam" id="PF00072">
    <property type="entry name" value="Response_reg"/>
    <property type="match status" value="1"/>
</dbReference>
<keyword evidence="6" id="KW-0804">Transcription</keyword>
<dbReference type="SUPFAM" id="SSF46689">
    <property type="entry name" value="Homeodomain-like"/>
    <property type="match status" value="1"/>
</dbReference>
<dbReference type="InterPro" id="IPR001789">
    <property type="entry name" value="Sig_transdc_resp-reg_receiver"/>
</dbReference>
<dbReference type="Gene3D" id="1.10.10.60">
    <property type="entry name" value="Homeodomain-like"/>
    <property type="match status" value="1"/>
</dbReference>
<dbReference type="GO" id="GO:0000155">
    <property type="term" value="F:phosphorelay sensor kinase activity"/>
    <property type="evidence" value="ECO:0007669"/>
    <property type="project" value="InterPro"/>
</dbReference>
<reference evidence="13" key="2">
    <citation type="submission" date="2023-07" db="EMBL/GenBank/DDBJ databases">
        <title>Genome content predicts the carbon catabolic preferences of heterotrophic bacteria.</title>
        <authorList>
            <person name="Gralka M."/>
        </authorList>
    </citation>
    <scope>NUCLEOTIDE SEQUENCE</scope>
    <source>
        <strain evidence="13">F2M12</strain>
    </source>
</reference>
<dbReference type="CDD" id="cd00075">
    <property type="entry name" value="HATPase"/>
    <property type="match status" value="1"/>
</dbReference>
<sequence>MKWVKSSFFGSIVIVLLLGFDVFASVGSESFHGRSVFAGTPAGVIWDIEVVDEAIYLAAENGVFQIVGQESQKVNYNQSNLETGIISDVAYEQGYLWVSEFGVGVFKYNLKTGVSEQFISDSSDLKSVWNLVVTPDYLVISLINGIYVVNRTTREIQNWADEISSRSLSGAYSLVSANQTSVHAISETYHIEIDLTGQSVKLSPLTKDYPKLSKLTAISYFDFKQYVGGPEGIYIINEQKNTKNFYPFDTALTIRKPLSKIFIADEDNIWIAAGGLYKVIEGAITAIDWMNPIITSDAIHSIAAINKLRNGELILASTQLGLISLSDSQKAVNYLSFNEVLYQKNIRSAGTTREGVAFIKDASNSYFLQTKNGSLTLHTSKAAKCLDGYEIKFEEIYLKERGEMSFCSNPYNHIIKLSDNKYYAYALTEDGWKYYLADVASILDEFDAPPFLKDSIVLSSGELMGFDVNSSIHIQLSKFNWKVLPPSETGWSRITCIIEFNDTYLVCSSGSGLSEIDSTTGDISKSKLLDNSDIRFVRAGLLSSNGNFWFTTNIGLFLYDTSDDNLYQLDSENGIWDVDFDFGGIHELNDTIVIEGDRFAYSINEKVIIKSLSEANVAPKISFLKAEWLNEKGEVDSLYPIFSNSAFTIGSGYQTLDFSVASNSYVESYKHKLEFRILGYIEDWQTHNASSMNLAISDIGYGNFELQARVQSPHSNLDYPINSLHFKINPPFYLSHYAYFLYAILMIMCVYLYRKGYLKLVASMVINTSLVQKVLGRYGAEHKNKIEALAQNKIRLFSNVSHELRTPLQLIMSELGNSKKSDSEKEKLNITALVHNVQRMENLLDQVNTVDKLGTSTLENFRLYSVDDIKIIASSLDSLVKTKRQVLDVSTRGTGTISLLKGSLESIIGNLITNAVKFTENNGIIKFSAVFDEDNLTLSVRDNGKGIDESNHQEIFKRYKRIDPSPEATGEGIGLSLVKELVAMNQGEISVDSALGKGTKFIATFPIDDIQLLNSQNLDESTDSNWEDKPAILLVDDSRQLRNHLFKLFSSTYKCLVARDGKQALDILQIHKVNLVITDLMMPVMSGLNFVEKLRDTDALNYLPIIVLTAKVDDESKERALQANVDCLLTKPIADEELMLRVRHLVALKRAPSNNLSSSDMNKSEDSCILLPELLSEKDMAFYLNFISVLEKNYQDEYFTRDKAADLLLISPRSLNRKLSELFDYNFSEFLSRFRIDKSKALLANGASVISVAISVGFAGPSYFSTTFKRIMGIPPKQYSSTLVEPRSSEHQV</sequence>
<dbReference type="InterPro" id="IPR005467">
    <property type="entry name" value="His_kinase_dom"/>
</dbReference>
<evidence type="ECO:0000256" key="7">
    <source>
        <dbReference type="PROSITE-ProRule" id="PRU00169"/>
    </source>
</evidence>
<dbReference type="InterPro" id="IPR011047">
    <property type="entry name" value="Quinoprotein_ADH-like_sf"/>
</dbReference>
<feature type="transmembrane region" description="Helical" evidence="8">
    <location>
        <begin position="732"/>
        <end position="753"/>
    </location>
</feature>
<evidence type="ECO:0000259" key="11">
    <source>
        <dbReference type="PROSITE" id="PS50110"/>
    </source>
</evidence>
<dbReference type="EC" id="2.7.13.3" evidence="2"/>
<dbReference type="PRINTS" id="PR00344">
    <property type="entry name" value="BCTRLSENSOR"/>
</dbReference>
<dbReference type="EMBL" id="CP013926">
    <property type="protein sequence ID" value="AMJ73012.1"/>
    <property type="molecule type" value="Genomic_DNA"/>
</dbReference>
<evidence type="ECO:0000256" key="2">
    <source>
        <dbReference type="ARBA" id="ARBA00012438"/>
    </source>
</evidence>
<comment type="catalytic activity">
    <reaction evidence="1">
        <text>ATP + protein L-histidine = ADP + protein N-phospho-L-histidine.</text>
        <dbReference type="EC" id="2.7.13.3"/>
    </reaction>
</comment>
<dbReference type="InterPro" id="IPR009057">
    <property type="entry name" value="Homeodomain-like_sf"/>
</dbReference>
<proteinExistence type="predicted"/>
<dbReference type="SMART" id="SM00387">
    <property type="entry name" value="HATPase_c"/>
    <property type="match status" value="1"/>
</dbReference>
<dbReference type="InterPro" id="IPR003661">
    <property type="entry name" value="HisK_dim/P_dom"/>
</dbReference>
<feature type="domain" description="Response regulatory" evidence="11">
    <location>
        <begin position="1031"/>
        <end position="1146"/>
    </location>
</feature>
<dbReference type="SMART" id="SM00342">
    <property type="entry name" value="HTH_ARAC"/>
    <property type="match status" value="1"/>
</dbReference>
<evidence type="ECO:0000313" key="14">
    <source>
        <dbReference type="Proteomes" id="UP000056750"/>
    </source>
</evidence>
<dbReference type="KEGG" id="asq:AVL57_02865"/>
<dbReference type="SUPFAM" id="SSF55874">
    <property type="entry name" value="ATPase domain of HSP90 chaperone/DNA topoisomerase II/histidine kinase"/>
    <property type="match status" value="1"/>
</dbReference>
<dbReference type="SMART" id="SM00448">
    <property type="entry name" value="REC"/>
    <property type="match status" value="1"/>
</dbReference>
<dbReference type="PROSITE" id="PS50110">
    <property type="entry name" value="RESPONSE_REGULATORY"/>
    <property type="match status" value="1"/>
</dbReference>
<keyword evidence="8" id="KW-0812">Transmembrane</keyword>
<protein>
    <recommendedName>
        <fullName evidence="2">histidine kinase</fullName>
        <ecNumber evidence="2">2.7.13.3</ecNumber>
    </recommendedName>
</protein>
<dbReference type="InterPro" id="IPR036097">
    <property type="entry name" value="HisK_dim/P_sf"/>
</dbReference>
<dbReference type="InterPro" id="IPR003594">
    <property type="entry name" value="HATPase_dom"/>
</dbReference>
<reference evidence="12 14" key="1">
    <citation type="submission" date="2015-12" db="EMBL/GenBank/DDBJ databases">
        <title>Intraspecies pangenome expansion in the marine bacterium Alteromonas.</title>
        <authorList>
            <person name="Lopez-Perez M."/>
            <person name="Rodriguez-Valera F."/>
        </authorList>
    </citation>
    <scope>NUCLEOTIDE SEQUENCE [LARGE SCALE GENOMIC DNA]</scope>
    <source>
        <strain evidence="12 14">LMG 21861</strain>
    </source>
</reference>
<keyword evidence="4" id="KW-0805">Transcription regulation</keyword>
<dbReference type="PROSITE" id="PS01124">
    <property type="entry name" value="HTH_ARAC_FAMILY_2"/>
    <property type="match status" value="1"/>
</dbReference>
<dbReference type="RefSeq" id="WP_057794500.1">
    <property type="nucleotide sequence ID" value="NZ_CP013926.1"/>
</dbReference>
<evidence type="ECO:0000256" key="6">
    <source>
        <dbReference type="ARBA" id="ARBA00023163"/>
    </source>
</evidence>
<dbReference type="InterPro" id="IPR015943">
    <property type="entry name" value="WD40/YVTN_repeat-like_dom_sf"/>
</dbReference>
<dbReference type="PANTHER" id="PTHR43547">
    <property type="entry name" value="TWO-COMPONENT HISTIDINE KINASE"/>
    <property type="match status" value="1"/>
</dbReference>
<dbReference type="InterPro" id="IPR004358">
    <property type="entry name" value="Sig_transdc_His_kin-like_C"/>
</dbReference>
<feature type="transmembrane region" description="Helical" evidence="8">
    <location>
        <begin position="1242"/>
        <end position="1264"/>
    </location>
</feature>
<name>A0AAW7Z2L4_9ALTE</name>
<dbReference type="InterPro" id="IPR018062">
    <property type="entry name" value="HTH_AraC-typ_CS"/>
</dbReference>
<dbReference type="Proteomes" id="UP000056750">
    <property type="component" value="Chromosome"/>
</dbReference>
<feature type="domain" description="Histidine kinase" evidence="10">
    <location>
        <begin position="799"/>
        <end position="1009"/>
    </location>
</feature>
<dbReference type="InterPro" id="IPR018060">
    <property type="entry name" value="HTH_AraC"/>
</dbReference>
<accession>A0AAW7Z2L4</accession>
<dbReference type="InterPro" id="IPR011006">
    <property type="entry name" value="CheY-like_superfamily"/>
</dbReference>
<keyword evidence="3 7" id="KW-0597">Phosphoprotein</keyword>
<dbReference type="InterPro" id="IPR036890">
    <property type="entry name" value="HATPase_C_sf"/>
</dbReference>
<dbReference type="Gene3D" id="3.40.50.2300">
    <property type="match status" value="1"/>
</dbReference>
<dbReference type="Pfam" id="PF00512">
    <property type="entry name" value="HisKA"/>
    <property type="match status" value="1"/>
</dbReference>
<keyword evidence="8" id="KW-0472">Membrane</keyword>
<evidence type="ECO:0000313" key="13">
    <source>
        <dbReference type="EMBL" id="MDO6578167.1"/>
    </source>
</evidence>
<dbReference type="CDD" id="cd00082">
    <property type="entry name" value="HisKA"/>
    <property type="match status" value="1"/>
</dbReference>
<evidence type="ECO:0000313" key="12">
    <source>
        <dbReference type="EMBL" id="AMJ73012.1"/>
    </source>
</evidence>
<dbReference type="Gene3D" id="1.10.287.130">
    <property type="match status" value="1"/>
</dbReference>
<feature type="domain" description="HTH araC/xylS-type" evidence="9">
    <location>
        <begin position="1184"/>
        <end position="1282"/>
    </location>
</feature>
<dbReference type="CDD" id="cd00156">
    <property type="entry name" value="REC"/>
    <property type="match status" value="1"/>
</dbReference>
<dbReference type="SUPFAM" id="SSF47384">
    <property type="entry name" value="Homodimeric domain of signal transducing histidine kinase"/>
    <property type="match status" value="1"/>
</dbReference>
<evidence type="ECO:0000256" key="5">
    <source>
        <dbReference type="ARBA" id="ARBA00023125"/>
    </source>
</evidence>
<keyword evidence="5" id="KW-0238">DNA-binding</keyword>
<dbReference type="SUPFAM" id="SSF52172">
    <property type="entry name" value="CheY-like"/>
    <property type="match status" value="1"/>
</dbReference>
<keyword evidence="8" id="KW-1133">Transmembrane helix</keyword>
<dbReference type="Pfam" id="PF12833">
    <property type="entry name" value="HTH_18"/>
    <property type="match status" value="1"/>
</dbReference>
<evidence type="ECO:0000259" key="10">
    <source>
        <dbReference type="PROSITE" id="PS50109"/>
    </source>
</evidence>
<evidence type="ECO:0000259" key="9">
    <source>
        <dbReference type="PROSITE" id="PS01124"/>
    </source>
</evidence>
<dbReference type="InterPro" id="IPR013783">
    <property type="entry name" value="Ig-like_fold"/>
</dbReference>
<evidence type="ECO:0000256" key="1">
    <source>
        <dbReference type="ARBA" id="ARBA00000085"/>
    </source>
</evidence>
<dbReference type="PANTHER" id="PTHR43547:SF2">
    <property type="entry name" value="HYBRID SIGNAL TRANSDUCTION HISTIDINE KINASE C"/>
    <property type="match status" value="1"/>
</dbReference>
<dbReference type="SUPFAM" id="SSF50998">
    <property type="entry name" value="Quinoprotein alcohol dehydrogenase-like"/>
    <property type="match status" value="1"/>
</dbReference>
<dbReference type="Pfam" id="PF02518">
    <property type="entry name" value="HATPase_c"/>
    <property type="match status" value="1"/>
</dbReference>